<dbReference type="AlphaFoldDB" id="A0A9N8ZJI5"/>
<dbReference type="Pfam" id="PF04112">
    <property type="entry name" value="Mak10"/>
    <property type="match status" value="1"/>
</dbReference>
<feature type="domain" description="NAA35-like N-terminal" evidence="5">
    <location>
        <begin position="84"/>
        <end position="245"/>
    </location>
</feature>
<feature type="region of interest" description="Disordered" evidence="4">
    <location>
        <begin position="1"/>
        <end position="26"/>
    </location>
</feature>
<evidence type="ECO:0000256" key="4">
    <source>
        <dbReference type="SAM" id="MobiDB-lite"/>
    </source>
</evidence>
<evidence type="ECO:0000256" key="2">
    <source>
        <dbReference type="ARBA" id="ARBA00006289"/>
    </source>
</evidence>
<feature type="non-terminal residue" evidence="7">
    <location>
        <position position="716"/>
    </location>
</feature>
<dbReference type="PANTHER" id="PTHR21373:SF0">
    <property type="entry name" value="N-ALPHA-ACETYLTRANSFERASE 35, NATC AUXILIARY SUBUNIT"/>
    <property type="match status" value="1"/>
</dbReference>
<evidence type="ECO:0000313" key="8">
    <source>
        <dbReference type="Proteomes" id="UP000789342"/>
    </source>
</evidence>
<feature type="domain" description="NAA35-like TPR repeats" evidence="6">
    <location>
        <begin position="379"/>
        <end position="714"/>
    </location>
</feature>
<dbReference type="InterPro" id="IPR007244">
    <property type="entry name" value="Naa35_N"/>
</dbReference>
<evidence type="ECO:0000259" key="5">
    <source>
        <dbReference type="Pfam" id="PF04112"/>
    </source>
</evidence>
<dbReference type="Proteomes" id="UP000789342">
    <property type="component" value="Unassembled WGS sequence"/>
</dbReference>
<name>A0A9N8ZJI5_9GLOM</name>
<protein>
    <submittedName>
        <fullName evidence="7">3027_t:CDS:1</fullName>
    </submittedName>
</protein>
<dbReference type="PANTHER" id="PTHR21373">
    <property type="entry name" value="GLUCOSE REPRESSIBLE PROTEIN MAK10"/>
    <property type="match status" value="1"/>
</dbReference>
<dbReference type="OrthoDB" id="269405at2759"/>
<evidence type="ECO:0000256" key="3">
    <source>
        <dbReference type="ARBA" id="ARBA00022490"/>
    </source>
</evidence>
<keyword evidence="3" id="KW-0963">Cytoplasm</keyword>
<dbReference type="EMBL" id="CAJVPV010001457">
    <property type="protein sequence ID" value="CAG8498002.1"/>
    <property type="molecule type" value="Genomic_DNA"/>
</dbReference>
<evidence type="ECO:0000259" key="6">
    <source>
        <dbReference type="Pfam" id="PF25789"/>
    </source>
</evidence>
<evidence type="ECO:0000256" key="1">
    <source>
        <dbReference type="ARBA" id="ARBA00004496"/>
    </source>
</evidence>
<comment type="subcellular location">
    <subcellularLocation>
        <location evidence="1">Cytoplasm</location>
    </subcellularLocation>
</comment>
<evidence type="ECO:0000313" key="7">
    <source>
        <dbReference type="EMBL" id="CAG8498002.1"/>
    </source>
</evidence>
<dbReference type="InterPro" id="IPR057982">
    <property type="entry name" value="TPR_NAA35"/>
</dbReference>
<feature type="compositionally biased region" description="Polar residues" evidence="4">
    <location>
        <begin position="15"/>
        <end position="26"/>
    </location>
</feature>
<feature type="non-terminal residue" evidence="7">
    <location>
        <position position="1"/>
    </location>
</feature>
<reference evidence="7" key="1">
    <citation type="submission" date="2021-06" db="EMBL/GenBank/DDBJ databases">
        <authorList>
            <person name="Kallberg Y."/>
            <person name="Tangrot J."/>
            <person name="Rosling A."/>
        </authorList>
    </citation>
    <scope>NUCLEOTIDE SEQUENCE</scope>
    <source>
        <strain evidence="7">CL551</strain>
    </source>
</reference>
<dbReference type="Pfam" id="PF25789">
    <property type="entry name" value="TPR_NAA35"/>
    <property type="match status" value="1"/>
</dbReference>
<keyword evidence="8" id="KW-1185">Reference proteome</keyword>
<dbReference type="GO" id="GO:0031417">
    <property type="term" value="C:NatC complex"/>
    <property type="evidence" value="ECO:0007669"/>
    <property type="project" value="InterPro"/>
</dbReference>
<accession>A0A9N8ZJI5</accession>
<proteinExistence type="inferred from homology"/>
<comment type="caution">
    <text evidence="7">The sequence shown here is derived from an EMBL/GenBank/DDBJ whole genome shotgun (WGS) entry which is preliminary data.</text>
</comment>
<dbReference type="InterPro" id="IPR057983">
    <property type="entry name" value="NAA35-like_N"/>
</dbReference>
<organism evidence="7 8">
    <name type="scientific">Acaulospora morrowiae</name>
    <dbReference type="NCBI Taxonomy" id="94023"/>
    <lineage>
        <taxon>Eukaryota</taxon>
        <taxon>Fungi</taxon>
        <taxon>Fungi incertae sedis</taxon>
        <taxon>Mucoromycota</taxon>
        <taxon>Glomeromycotina</taxon>
        <taxon>Glomeromycetes</taxon>
        <taxon>Diversisporales</taxon>
        <taxon>Acaulosporaceae</taxon>
        <taxon>Acaulospora</taxon>
    </lineage>
</organism>
<sequence length="716" mass="82466">MLRSGTCPDVDHSNHTNTQDSDMTSPSVLHQKELAETTKALSTLDINKSTQRDNSEHQELQLEPQFKDITSFLDEVTDVEFEIGQLVHLESFGLYDAMSSIEIMDPKMDSGMILDSDLNKKPFDLCARLRPEQTLWIMDRLFICEMTWHSGHSLSQTLFTCMYLHHVMELKPELFSNDSSDGVDRDLVPIEFVVLILKSYVLTTAKCCQFVLDEMVKGNVYEEEDFATNKYGISIYEDFPESQAIKLLEDADNWLIQHGFHWIQQNGIDKGEEIIRALQVRLLLRKSFLLALVHMSQPCCQQYPQAQRQLTVCMQLLNGTKDEIGINHTLNLGIEVEGAFDPLINRKLVSQTPPRPIRLFTMQESIDEILNIFQSLSATCRIIDYKSATSLMNYMTYHSSKQPLPCALSRSILQSTVYSENRILGKISIFQLVKDSVTELTNPPYIYFASKSEVGTSINGSHIDANRAKISKLIHNFVDSAAKPLTDYFRILCHNRSRQRRNMCKVIADWDLLQEGAENIDTELQTLAKEEPLESEEGPSYSFHLSSWVYIRKLTLLEDILFLGFELDLYGNHEFVMMYWYLDYILGVHHRHLERTRLHVADHRKFKRQQTHIQFAPPPSPSVSLIITQQMLTMARQDICRGIHRAIIALQKTGHYLPPKLEFDDENARFLHRFRMYSNLGSPATLTFQDFKETTRLDNITAIDLMNIALQNFQSA</sequence>
<comment type="similarity">
    <text evidence="2">Belongs to the MAK10 family.</text>
</comment>
<gene>
    <name evidence="7" type="ORF">AMORRO_LOCUS3111</name>
</gene>